<dbReference type="SUPFAM" id="SSF53474">
    <property type="entry name" value="alpha/beta-Hydrolases"/>
    <property type="match status" value="1"/>
</dbReference>
<gene>
    <name evidence="2" type="ordered locus">Turpa_1252</name>
</gene>
<dbReference type="Proteomes" id="UP000006048">
    <property type="component" value="Chromosome"/>
</dbReference>
<dbReference type="RefSeq" id="WP_014802416.1">
    <property type="nucleotide sequence ID" value="NC_018020.1"/>
</dbReference>
<evidence type="ECO:0000313" key="2">
    <source>
        <dbReference type="EMBL" id="AFM11900.1"/>
    </source>
</evidence>
<dbReference type="AlphaFoldDB" id="I4B3P3"/>
<dbReference type="InterPro" id="IPR000639">
    <property type="entry name" value="Epox_hydrolase-like"/>
</dbReference>
<accession>I4B3P3</accession>
<evidence type="ECO:0000313" key="3">
    <source>
        <dbReference type="Proteomes" id="UP000006048"/>
    </source>
</evidence>
<dbReference type="GO" id="GO:0016020">
    <property type="term" value="C:membrane"/>
    <property type="evidence" value="ECO:0007669"/>
    <property type="project" value="TreeGrafter"/>
</dbReference>
<protein>
    <submittedName>
        <fullName evidence="2">Alpha/beta hydrolase fold containing protein</fullName>
    </submittedName>
</protein>
<dbReference type="Pfam" id="PF12697">
    <property type="entry name" value="Abhydrolase_6"/>
    <property type="match status" value="1"/>
</dbReference>
<sequence length="291" mass="32253">MPYFENRDASIYYRTSGAGATGLIFIHGWYQTGSEAWISLARNLKPGYRIFLPDLPGHGLSDDVSPNFSIANNSQLIESFVEHARKSYRLKKVILIGHSYGAFATLDIIARQNVAIDAAVAISAIDDYAPYVRRLKQALWVPGFLTGLYYRLQAALALFPYGDRLHLYGAMPQSLQPGRMAYAQIKNHTLSVASSRVYMRAFLTGKVKWPDGKIKVPLLLVYGERDALTPARHADAINPHFAKSEVVVLPKSGHNVQISAAEPLARALTGFVEKSLRRAVAGKHGSHVRRH</sequence>
<dbReference type="PRINTS" id="PR00111">
    <property type="entry name" value="ABHYDROLASE"/>
</dbReference>
<keyword evidence="3" id="KW-1185">Reference proteome</keyword>
<feature type="domain" description="AB hydrolase-1" evidence="1">
    <location>
        <begin position="23"/>
        <end position="267"/>
    </location>
</feature>
<dbReference type="KEGG" id="tpx:Turpa_1252"/>
<keyword evidence="2" id="KW-0378">Hydrolase</keyword>
<reference evidence="2 3" key="1">
    <citation type="submission" date="2012-06" db="EMBL/GenBank/DDBJ databases">
        <title>The complete chromosome of genome of Turneriella parva DSM 21527.</title>
        <authorList>
            <consortium name="US DOE Joint Genome Institute (JGI-PGF)"/>
            <person name="Lucas S."/>
            <person name="Han J."/>
            <person name="Lapidus A."/>
            <person name="Bruce D."/>
            <person name="Goodwin L."/>
            <person name="Pitluck S."/>
            <person name="Peters L."/>
            <person name="Kyrpides N."/>
            <person name="Mavromatis K."/>
            <person name="Ivanova N."/>
            <person name="Mikhailova N."/>
            <person name="Chertkov O."/>
            <person name="Detter J.C."/>
            <person name="Tapia R."/>
            <person name="Han C."/>
            <person name="Land M."/>
            <person name="Hauser L."/>
            <person name="Markowitz V."/>
            <person name="Cheng J.-F."/>
            <person name="Hugenholtz P."/>
            <person name="Woyke T."/>
            <person name="Wu D."/>
            <person name="Gronow S."/>
            <person name="Wellnitz S."/>
            <person name="Brambilla E."/>
            <person name="Klenk H.-P."/>
            <person name="Eisen J.A."/>
        </authorList>
    </citation>
    <scope>NUCLEOTIDE SEQUENCE [LARGE SCALE GENOMIC DNA]</scope>
    <source>
        <strain evidence="3">ATCC BAA-1111 / DSM 21527 / NCTC 11395 / H</strain>
    </source>
</reference>
<evidence type="ECO:0000259" key="1">
    <source>
        <dbReference type="Pfam" id="PF12697"/>
    </source>
</evidence>
<organism evidence="2 3">
    <name type="scientific">Turneriella parva (strain ATCC BAA-1111 / DSM 21527 / NCTC 11395 / H)</name>
    <name type="common">Leptospira parva</name>
    <dbReference type="NCBI Taxonomy" id="869212"/>
    <lineage>
        <taxon>Bacteria</taxon>
        <taxon>Pseudomonadati</taxon>
        <taxon>Spirochaetota</taxon>
        <taxon>Spirochaetia</taxon>
        <taxon>Leptospirales</taxon>
        <taxon>Leptospiraceae</taxon>
        <taxon>Turneriella</taxon>
    </lineage>
</organism>
<dbReference type="InterPro" id="IPR029058">
    <property type="entry name" value="AB_hydrolase_fold"/>
</dbReference>
<dbReference type="InterPro" id="IPR050266">
    <property type="entry name" value="AB_hydrolase_sf"/>
</dbReference>
<dbReference type="PANTHER" id="PTHR43798">
    <property type="entry name" value="MONOACYLGLYCEROL LIPASE"/>
    <property type="match status" value="1"/>
</dbReference>
<dbReference type="PANTHER" id="PTHR43798:SF33">
    <property type="entry name" value="HYDROLASE, PUTATIVE (AFU_ORTHOLOGUE AFUA_2G14860)-RELATED"/>
    <property type="match status" value="1"/>
</dbReference>
<dbReference type="OrthoDB" id="5614837at2"/>
<dbReference type="PRINTS" id="PR00412">
    <property type="entry name" value="EPOXHYDRLASE"/>
</dbReference>
<dbReference type="STRING" id="869212.Turpa_1252"/>
<dbReference type="Gene3D" id="3.40.50.1820">
    <property type="entry name" value="alpha/beta hydrolase"/>
    <property type="match status" value="1"/>
</dbReference>
<name>I4B3P3_TURPD</name>
<dbReference type="HOGENOM" id="CLU_020336_50_1_12"/>
<dbReference type="GO" id="GO:0016787">
    <property type="term" value="F:hydrolase activity"/>
    <property type="evidence" value="ECO:0007669"/>
    <property type="project" value="UniProtKB-KW"/>
</dbReference>
<proteinExistence type="predicted"/>
<dbReference type="InterPro" id="IPR000073">
    <property type="entry name" value="AB_hydrolase_1"/>
</dbReference>
<dbReference type="EMBL" id="CP002959">
    <property type="protein sequence ID" value="AFM11900.1"/>
    <property type="molecule type" value="Genomic_DNA"/>
</dbReference>